<sequence length="174" mass="17854">MTRMKLLGFLMAGLALVACGDDEVGNGGETGSELDGKQLGSLTAEEADEVCDDLRGQAGAISKEDMCELAGVFASSFGMECETTKQECISAPEEPQEAEEPDTCGASQFAGCTATVAEARACVASIASNFRAITCESTADDLTNLGQSAACAVMEEKCPGSIEGEAEETEGEAP</sequence>
<keyword evidence="1" id="KW-0732">Signal</keyword>
<organism evidence="2 3">
    <name type="scientific">Sorangium cellulosum</name>
    <name type="common">Polyangium cellulosum</name>
    <dbReference type="NCBI Taxonomy" id="56"/>
    <lineage>
        <taxon>Bacteria</taxon>
        <taxon>Pseudomonadati</taxon>
        <taxon>Myxococcota</taxon>
        <taxon>Polyangia</taxon>
        <taxon>Polyangiales</taxon>
        <taxon>Polyangiaceae</taxon>
        <taxon>Sorangium</taxon>
    </lineage>
</organism>
<feature type="signal peptide" evidence="1">
    <location>
        <begin position="1"/>
        <end position="20"/>
    </location>
</feature>
<evidence type="ECO:0000256" key="1">
    <source>
        <dbReference type="SAM" id="SignalP"/>
    </source>
</evidence>
<evidence type="ECO:0000313" key="3">
    <source>
        <dbReference type="Proteomes" id="UP000075635"/>
    </source>
</evidence>
<reference evidence="2 3" key="1">
    <citation type="submission" date="2014-02" db="EMBL/GenBank/DDBJ databases">
        <title>The small core and large imbalanced accessory genome model reveals a collaborative survival strategy of Sorangium cellulosum strains in nature.</title>
        <authorList>
            <person name="Han K."/>
            <person name="Peng R."/>
            <person name="Blom J."/>
            <person name="Li Y.-Z."/>
        </authorList>
    </citation>
    <scope>NUCLEOTIDE SEQUENCE [LARGE SCALE GENOMIC DNA]</scope>
    <source>
        <strain evidence="2 3">So0011-07</strain>
    </source>
</reference>
<name>A0A150S315_SORCE</name>
<protein>
    <recommendedName>
        <fullName evidence="4">Secreted protein</fullName>
    </recommendedName>
</protein>
<dbReference type="Proteomes" id="UP000075635">
    <property type="component" value="Unassembled WGS sequence"/>
</dbReference>
<evidence type="ECO:0008006" key="4">
    <source>
        <dbReference type="Google" id="ProtNLM"/>
    </source>
</evidence>
<gene>
    <name evidence="2" type="ORF">BE17_33090</name>
</gene>
<dbReference type="EMBL" id="JEMB01001497">
    <property type="protein sequence ID" value="KYF86830.1"/>
    <property type="molecule type" value="Genomic_DNA"/>
</dbReference>
<dbReference type="PROSITE" id="PS51257">
    <property type="entry name" value="PROKAR_LIPOPROTEIN"/>
    <property type="match status" value="1"/>
</dbReference>
<dbReference type="AlphaFoldDB" id="A0A150S315"/>
<accession>A0A150S315</accession>
<evidence type="ECO:0000313" key="2">
    <source>
        <dbReference type="EMBL" id="KYF86830.1"/>
    </source>
</evidence>
<comment type="caution">
    <text evidence="2">The sequence shown here is derived from an EMBL/GenBank/DDBJ whole genome shotgun (WGS) entry which is preliminary data.</text>
</comment>
<feature type="chain" id="PRO_5007568627" description="Secreted protein" evidence="1">
    <location>
        <begin position="21"/>
        <end position="174"/>
    </location>
</feature>
<proteinExistence type="predicted"/>